<dbReference type="AlphaFoldDB" id="A0A388MDS1"/>
<gene>
    <name evidence="1" type="ORF">CBR_g56618</name>
</gene>
<proteinExistence type="predicted"/>
<dbReference type="Gramene" id="GBG92653">
    <property type="protein sequence ID" value="GBG92653"/>
    <property type="gene ID" value="CBR_g56618"/>
</dbReference>
<evidence type="ECO:0000313" key="1">
    <source>
        <dbReference type="EMBL" id="GBG92653.1"/>
    </source>
</evidence>
<keyword evidence="2" id="KW-1185">Reference proteome</keyword>
<protein>
    <submittedName>
        <fullName evidence="1">Uncharacterized protein</fullName>
    </submittedName>
</protein>
<reference evidence="1 2" key="1">
    <citation type="journal article" date="2018" name="Cell">
        <title>The Chara Genome: Secondary Complexity and Implications for Plant Terrestrialization.</title>
        <authorList>
            <person name="Nishiyama T."/>
            <person name="Sakayama H."/>
            <person name="Vries J.D."/>
            <person name="Buschmann H."/>
            <person name="Saint-Marcoux D."/>
            <person name="Ullrich K.K."/>
            <person name="Haas F.B."/>
            <person name="Vanderstraeten L."/>
            <person name="Becker D."/>
            <person name="Lang D."/>
            <person name="Vosolsobe S."/>
            <person name="Rombauts S."/>
            <person name="Wilhelmsson P.K.I."/>
            <person name="Janitza P."/>
            <person name="Kern R."/>
            <person name="Heyl A."/>
            <person name="Rumpler F."/>
            <person name="Villalobos L.I.A.C."/>
            <person name="Clay J.M."/>
            <person name="Skokan R."/>
            <person name="Toyoda A."/>
            <person name="Suzuki Y."/>
            <person name="Kagoshima H."/>
            <person name="Schijlen E."/>
            <person name="Tajeshwar N."/>
            <person name="Catarino B."/>
            <person name="Hetherington A.J."/>
            <person name="Saltykova A."/>
            <person name="Bonnot C."/>
            <person name="Breuninger H."/>
            <person name="Symeonidi A."/>
            <person name="Radhakrishnan G.V."/>
            <person name="Van Nieuwerburgh F."/>
            <person name="Deforce D."/>
            <person name="Chang C."/>
            <person name="Karol K.G."/>
            <person name="Hedrich R."/>
            <person name="Ulvskov P."/>
            <person name="Glockner G."/>
            <person name="Delwiche C.F."/>
            <person name="Petrasek J."/>
            <person name="Van de Peer Y."/>
            <person name="Friml J."/>
            <person name="Beilby M."/>
            <person name="Dolan L."/>
            <person name="Kohara Y."/>
            <person name="Sugano S."/>
            <person name="Fujiyama A."/>
            <person name="Delaux P.-M."/>
            <person name="Quint M."/>
            <person name="TheiBen G."/>
            <person name="Hagemann M."/>
            <person name="Harholt J."/>
            <person name="Dunand C."/>
            <person name="Zachgo S."/>
            <person name="Langdale J."/>
            <person name="Maumus F."/>
            <person name="Straeten D.V.D."/>
            <person name="Gould S.B."/>
            <person name="Rensing S.A."/>
        </authorList>
    </citation>
    <scope>NUCLEOTIDE SEQUENCE [LARGE SCALE GENOMIC DNA]</scope>
    <source>
        <strain evidence="1 2">S276</strain>
    </source>
</reference>
<sequence length="336" mass="35546">MGGRSAPHSSSGSGSTQDWMGRHYQQREVGTSGQSYSTMLEGGLDGGHTEIVDLDFGLPSGTPGVGANTCASNHVGATTVGQTSVSRVGVVGVGGRSSGVGGTTDGCRPAPSICGGGRTAGDPPSVVLPTHSATPLPALRQRAVALAANTRLTSTSPPEEMGRQAWASCRQQMRRAIADNITNGVSRMSVGRDTNADDTRRASGEESLNQILIARRNQKMRKTWRFDPLVCVVDGGVDADIKRRPHHVAFEDRRVLWATTCLKAIRPSTRINLRTRVPGEECRCRGILNVGHPLQANLVPGEMWVMATTKMEGRGGSPCSVQAARGVLARERTCAL</sequence>
<organism evidence="1 2">
    <name type="scientific">Chara braunii</name>
    <name type="common">Braun's stonewort</name>
    <dbReference type="NCBI Taxonomy" id="69332"/>
    <lineage>
        <taxon>Eukaryota</taxon>
        <taxon>Viridiplantae</taxon>
        <taxon>Streptophyta</taxon>
        <taxon>Charophyceae</taxon>
        <taxon>Charales</taxon>
        <taxon>Characeae</taxon>
        <taxon>Chara</taxon>
    </lineage>
</organism>
<name>A0A388MDS1_CHABU</name>
<accession>A0A388MDS1</accession>
<dbReference type="EMBL" id="BFEA01001106">
    <property type="protein sequence ID" value="GBG92653.1"/>
    <property type="molecule type" value="Genomic_DNA"/>
</dbReference>
<evidence type="ECO:0000313" key="2">
    <source>
        <dbReference type="Proteomes" id="UP000265515"/>
    </source>
</evidence>
<comment type="caution">
    <text evidence="1">The sequence shown here is derived from an EMBL/GenBank/DDBJ whole genome shotgun (WGS) entry which is preliminary data.</text>
</comment>
<dbReference type="Proteomes" id="UP000265515">
    <property type="component" value="Unassembled WGS sequence"/>
</dbReference>